<reference evidence="2 3" key="1">
    <citation type="submission" date="2019-03" db="EMBL/GenBank/DDBJ databases">
        <title>First draft genome of Liparis tanakae, snailfish: a comprehensive survey of snailfish specific genes.</title>
        <authorList>
            <person name="Kim W."/>
            <person name="Song I."/>
            <person name="Jeong J.-H."/>
            <person name="Kim D."/>
            <person name="Kim S."/>
            <person name="Ryu S."/>
            <person name="Song J.Y."/>
            <person name="Lee S.K."/>
        </authorList>
    </citation>
    <scope>NUCLEOTIDE SEQUENCE [LARGE SCALE GENOMIC DNA]</scope>
    <source>
        <tissue evidence="2">Muscle</tissue>
    </source>
</reference>
<name>A0A4Z2F044_9TELE</name>
<evidence type="ECO:0000313" key="3">
    <source>
        <dbReference type="Proteomes" id="UP000314294"/>
    </source>
</evidence>
<dbReference type="EMBL" id="SRLO01001950">
    <property type="protein sequence ID" value="TNN34495.1"/>
    <property type="molecule type" value="Genomic_DNA"/>
</dbReference>
<evidence type="ECO:0000313" key="2">
    <source>
        <dbReference type="EMBL" id="TNN34495.1"/>
    </source>
</evidence>
<dbReference type="Proteomes" id="UP000314294">
    <property type="component" value="Unassembled WGS sequence"/>
</dbReference>
<dbReference type="AlphaFoldDB" id="A0A4Z2F044"/>
<sequence>MSTTTLRGDWCSSHQGGGKKLKTGRGVEYATGFHRKEPTRAGSVKRGEFISTVSRRQRNGVERVELRETGRRSKVMAEAGSLAVER</sequence>
<keyword evidence="3" id="KW-1185">Reference proteome</keyword>
<comment type="caution">
    <text evidence="2">The sequence shown here is derived from an EMBL/GenBank/DDBJ whole genome shotgun (WGS) entry which is preliminary data.</text>
</comment>
<gene>
    <name evidence="2" type="ORF">EYF80_055344</name>
</gene>
<feature type="region of interest" description="Disordered" evidence="1">
    <location>
        <begin position="1"/>
        <end position="24"/>
    </location>
</feature>
<protein>
    <submittedName>
        <fullName evidence="2">Uncharacterized protein</fullName>
    </submittedName>
</protein>
<evidence type="ECO:0000256" key="1">
    <source>
        <dbReference type="SAM" id="MobiDB-lite"/>
    </source>
</evidence>
<organism evidence="2 3">
    <name type="scientific">Liparis tanakae</name>
    <name type="common">Tanaka's snailfish</name>
    <dbReference type="NCBI Taxonomy" id="230148"/>
    <lineage>
        <taxon>Eukaryota</taxon>
        <taxon>Metazoa</taxon>
        <taxon>Chordata</taxon>
        <taxon>Craniata</taxon>
        <taxon>Vertebrata</taxon>
        <taxon>Euteleostomi</taxon>
        <taxon>Actinopterygii</taxon>
        <taxon>Neopterygii</taxon>
        <taxon>Teleostei</taxon>
        <taxon>Neoteleostei</taxon>
        <taxon>Acanthomorphata</taxon>
        <taxon>Eupercaria</taxon>
        <taxon>Perciformes</taxon>
        <taxon>Cottioidei</taxon>
        <taxon>Cottales</taxon>
        <taxon>Liparidae</taxon>
        <taxon>Liparis</taxon>
    </lineage>
</organism>
<proteinExistence type="predicted"/>
<accession>A0A4Z2F044</accession>